<feature type="region of interest" description="Disordered" evidence="1">
    <location>
        <begin position="401"/>
        <end position="445"/>
    </location>
</feature>
<evidence type="ECO:0000256" key="1">
    <source>
        <dbReference type="SAM" id="MobiDB-lite"/>
    </source>
</evidence>
<proteinExistence type="predicted"/>
<organism evidence="2 3">
    <name type="scientific">Spirosoma aureum</name>
    <dbReference type="NCBI Taxonomy" id="2692134"/>
    <lineage>
        <taxon>Bacteria</taxon>
        <taxon>Pseudomonadati</taxon>
        <taxon>Bacteroidota</taxon>
        <taxon>Cytophagia</taxon>
        <taxon>Cytophagales</taxon>
        <taxon>Cytophagaceae</taxon>
        <taxon>Spirosoma</taxon>
    </lineage>
</organism>
<dbReference type="EMBL" id="CP050063">
    <property type="protein sequence ID" value="QIP14130.1"/>
    <property type="molecule type" value="Genomic_DNA"/>
</dbReference>
<dbReference type="Proteomes" id="UP000501802">
    <property type="component" value="Chromosome"/>
</dbReference>
<dbReference type="Pfam" id="PF14054">
    <property type="entry name" value="DUF4249"/>
    <property type="match status" value="1"/>
</dbReference>
<dbReference type="KEGG" id="spib:G8759_16670"/>
<dbReference type="AlphaFoldDB" id="A0A6G9AP00"/>
<protein>
    <submittedName>
        <fullName evidence="2">DUF4249 domain-containing protein</fullName>
    </submittedName>
</protein>
<dbReference type="InterPro" id="IPR025345">
    <property type="entry name" value="DUF4249"/>
</dbReference>
<dbReference type="RefSeq" id="WP_167209867.1">
    <property type="nucleotide sequence ID" value="NZ_CP050063.1"/>
</dbReference>
<evidence type="ECO:0000313" key="3">
    <source>
        <dbReference type="Proteomes" id="UP000501802"/>
    </source>
</evidence>
<gene>
    <name evidence="2" type="ORF">G8759_16670</name>
</gene>
<keyword evidence="3" id="KW-1185">Reference proteome</keyword>
<name>A0A6G9AP00_9BACT</name>
<reference evidence="2 3" key="1">
    <citation type="submission" date="2020-03" db="EMBL/GenBank/DDBJ databases">
        <authorList>
            <person name="Kim M.K."/>
        </authorList>
    </citation>
    <scope>NUCLEOTIDE SEQUENCE [LARGE SCALE GENOMIC DNA]</scope>
    <source>
        <strain evidence="2 3">BT328</strain>
    </source>
</reference>
<evidence type="ECO:0000313" key="2">
    <source>
        <dbReference type="EMBL" id="QIP14130.1"/>
    </source>
</evidence>
<sequence length="445" mass="50082">MRSVASYVFMSLLVFILPIACIDPEETTLSTSKTILLVEGTLTDLAEPQIIKLSQAQADRLTGQFMTVPVTKASVDIMVDSAQLISCHETLDGSYQLPGDFRGQVGHAYQLRFTLPNGTRYVSTQQVMPSVAPIDRITARFNPASLSVQQLNGYTAAHDIFIDSQDPGSERNYYRWEWKLWERQYWCHSCRQGVYSKYKVLPTVYRARDYFVTGTELYEDCFTPPAGKAGEEAPEVPKEDWIYDYGCQTPCWQLIYGYDIVVFDDQFTNGRPIIQQRVAQIPFYDTGPGLVDVRQSSLTADAYRYYKLFQEQTQHTGGLADTPPSALGGNVYQVDHPQIRAVGYFSASAISLVHYWLDRKDTKGVSYGATGPVDTLRGNGSYGSVSDGLFYALNARQPTLEPSPPYLGERQKAKVRLWPNTDRPPLAPCLQSDRQTPFKPEGWKD</sequence>
<accession>A0A6G9AP00</accession>